<evidence type="ECO:0000256" key="2">
    <source>
        <dbReference type="SAM" id="Phobius"/>
    </source>
</evidence>
<evidence type="ECO:0000313" key="4">
    <source>
        <dbReference type="Proteomes" id="UP000596742"/>
    </source>
</evidence>
<dbReference type="Proteomes" id="UP000596742">
    <property type="component" value="Unassembled WGS sequence"/>
</dbReference>
<dbReference type="EMBL" id="UYJE01008642">
    <property type="protein sequence ID" value="VDI65748.1"/>
    <property type="molecule type" value="Genomic_DNA"/>
</dbReference>
<evidence type="ECO:0000256" key="1">
    <source>
        <dbReference type="SAM" id="MobiDB-lite"/>
    </source>
</evidence>
<protein>
    <recommendedName>
        <fullName evidence="5">MEGF10_11</fullName>
    </recommendedName>
</protein>
<sequence length="249" mass="28206">MDVVIFIECLDGFKSDEGEPCHPCIHGNYGRKCGEVCRCMAYQICDHIKGCLNYTESVTVLSNKSTYTRTGTVPVPGTETETKSIERVFSTEMMMVIIICTGIITLAILICMIWFRYHTKKKRESNASHLVVKEKEDVFISNGIYDYIEESEIRKMMIKTTTPNAGNEKRKSTELFNSTDTNVLLEDGYLNPYQPIVPVHDIHGYCGKEIALGIVSDGNHDDNMKVKETDSADKHPSQDYIPMDQKPRD</sequence>
<dbReference type="AlphaFoldDB" id="A0A8B6GLY2"/>
<keyword evidence="2" id="KW-0812">Transmembrane</keyword>
<evidence type="ECO:0008006" key="5">
    <source>
        <dbReference type="Google" id="ProtNLM"/>
    </source>
</evidence>
<comment type="caution">
    <text evidence="3">The sequence shown here is derived from an EMBL/GenBank/DDBJ whole genome shotgun (WGS) entry which is preliminary data.</text>
</comment>
<reference evidence="3" key="1">
    <citation type="submission" date="2018-11" db="EMBL/GenBank/DDBJ databases">
        <authorList>
            <person name="Alioto T."/>
            <person name="Alioto T."/>
        </authorList>
    </citation>
    <scope>NUCLEOTIDE SEQUENCE</scope>
</reference>
<dbReference type="OrthoDB" id="10300982at2759"/>
<accession>A0A8B6GLY2</accession>
<feature type="transmembrane region" description="Helical" evidence="2">
    <location>
        <begin position="93"/>
        <end position="115"/>
    </location>
</feature>
<keyword evidence="2" id="KW-1133">Transmembrane helix</keyword>
<evidence type="ECO:0000313" key="3">
    <source>
        <dbReference type="EMBL" id="VDI65748.1"/>
    </source>
</evidence>
<organism evidence="3 4">
    <name type="scientific">Mytilus galloprovincialis</name>
    <name type="common">Mediterranean mussel</name>
    <dbReference type="NCBI Taxonomy" id="29158"/>
    <lineage>
        <taxon>Eukaryota</taxon>
        <taxon>Metazoa</taxon>
        <taxon>Spiralia</taxon>
        <taxon>Lophotrochozoa</taxon>
        <taxon>Mollusca</taxon>
        <taxon>Bivalvia</taxon>
        <taxon>Autobranchia</taxon>
        <taxon>Pteriomorphia</taxon>
        <taxon>Mytilida</taxon>
        <taxon>Mytiloidea</taxon>
        <taxon>Mytilidae</taxon>
        <taxon>Mytilinae</taxon>
        <taxon>Mytilus</taxon>
    </lineage>
</organism>
<proteinExistence type="predicted"/>
<feature type="compositionally biased region" description="Basic and acidic residues" evidence="1">
    <location>
        <begin position="218"/>
        <end position="237"/>
    </location>
</feature>
<name>A0A8B6GLY2_MYTGA</name>
<feature type="region of interest" description="Disordered" evidence="1">
    <location>
        <begin position="217"/>
        <end position="249"/>
    </location>
</feature>
<keyword evidence="4" id="KW-1185">Reference proteome</keyword>
<keyword evidence="2" id="KW-0472">Membrane</keyword>
<gene>
    <name evidence="3" type="ORF">MGAL_10B091501</name>
</gene>